<comment type="similarity">
    <text evidence="2">Belongs to the glycosyltransferase 28 family.</text>
</comment>
<dbReference type="RefSeq" id="WP_160624410.1">
    <property type="nucleotide sequence ID" value="NZ_WUUQ01000001.1"/>
</dbReference>
<evidence type="ECO:0000313" key="8">
    <source>
        <dbReference type="Proteomes" id="UP000434036"/>
    </source>
</evidence>
<dbReference type="InterPro" id="IPR039042">
    <property type="entry name" value="Alg13-like"/>
</dbReference>
<accession>A0A6N8U8U5</accession>
<organism evidence="7 8">
    <name type="scientific">Copranaerobaculum intestinale</name>
    <dbReference type="NCBI Taxonomy" id="2692629"/>
    <lineage>
        <taxon>Bacteria</taxon>
        <taxon>Bacillati</taxon>
        <taxon>Bacillota</taxon>
        <taxon>Erysipelotrichia</taxon>
        <taxon>Erysipelotrichales</taxon>
        <taxon>Erysipelotrichaceae</taxon>
        <taxon>Copranaerobaculum</taxon>
    </lineage>
</organism>
<dbReference type="AlphaFoldDB" id="A0A6N8U8U5"/>
<dbReference type="Gene3D" id="3.40.50.2000">
    <property type="entry name" value="Glycogen Phosphorylase B"/>
    <property type="match status" value="1"/>
</dbReference>
<dbReference type="Pfam" id="PF04101">
    <property type="entry name" value="Glyco_tran_28_C"/>
    <property type="match status" value="1"/>
</dbReference>
<keyword evidence="4" id="KW-0808">Transferase</keyword>
<reference evidence="7 8" key="2">
    <citation type="submission" date="2020-01" db="EMBL/GenBank/DDBJ databases">
        <title>Clostridiaceae sp. nov. isolated from the gut of human by culturomics.</title>
        <authorList>
            <person name="Chang Y."/>
        </authorList>
    </citation>
    <scope>NUCLEOTIDE SEQUENCE [LARGE SCALE GENOMIC DNA]</scope>
    <source>
        <strain evidence="7 8">DONG20-135</strain>
    </source>
</reference>
<evidence type="ECO:0000259" key="6">
    <source>
        <dbReference type="Pfam" id="PF04101"/>
    </source>
</evidence>
<reference evidence="7 8" key="1">
    <citation type="submission" date="2019-12" db="EMBL/GenBank/DDBJ databases">
        <authorList>
            <person name="Yang R."/>
        </authorList>
    </citation>
    <scope>NUCLEOTIDE SEQUENCE [LARGE SCALE GENOMIC DNA]</scope>
    <source>
        <strain evidence="7 8">DONG20-135</strain>
    </source>
</reference>
<feature type="domain" description="Glycosyl transferase family 28 C-terminal" evidence="6">
    <location>
        <begin position="1"/>
        <end position="158"/>
    </location>
</feature>
<dbReference type="NCBIfam" id="NF041548">
    <property type="entry name" value="PssE"/>
    <property type="match status" value="1"/>
</dbReference>
<keyword evidence="8" id="KW-1185">Reference proteome</keyword>
<gene>
    <name evidence="7" type="ORF">GSF08_03395</name>
</gene>
<evidence type="ECO:0000256" key="4">
    <source>
        <dbReference type="ARBA" id="ARBA00022679"/>
    </source>
</evidence>
<name>A0A6N8U8U5_9FIRM</name>
<dbReference type="EMBL" id="WUUQ01000001">
    <property type="protein sequence ID" value="MXQ72979.1"/>
    <property type="molecule type" value="Genomic_DNA"/>
</dbReference>
<dbReference type="PANTHER" id="PTHR12867:SF6">
    <property type="entry name" value="N-ACETYLGLUCOSAMINYLDIPHOSPHODOLICHOL N-ACETYLGLUCOSAMINYLTRANSFERASE"/>
    <property type="match status" value="1"/>
</dbReference>
<evidence type="ECO:0000256" key="2">
    <source>
        <dbReference type="ARBA" id="ARBA00006962"/>
    </source>
</evidence>
<keyword evidence="5" id="KW-0256">Endoplasmic reticulum</keyword>
<dbReference type="SUPFAM" id="SSF53756">
    <property type="entry name" value="UDP-Glycosyltransferase/glycogen phosphorylase"/>
    <property type="match status" value="1"/>
</dbReference>
<comment type="caution">
    <text evidence="7">The sequence shown here is derived from an EMBL/GenBank/DDBJ whole genome shotgun (WGS) entry which is preliminary data.</text>
</comment>
<protein>
    <recommendedName>
        <fullName evidence="6">Glycosyl transferase family 28 C-terminal domain-containing protein</fullName>
    </recommendedName>
</protein>
<dbReference type="PANTHER" id="PTHR12867">
    <property type="entry name" value="GLYCOSYL TRANSFERASE-RELATED"/>
    <property type="match status" value="1"/>
</dbReference>
<dbReference type="GO" id="GO:0016758">
    <property type="term" value="F:hexosyltransferase activity"/>
    <property type="evidence" value="ECO:0007669"/>
    <property type="project" value="InterPro"/>
</dbReference>
<dbReference type="Proteomes" id="UP000434036">
    <property type="component" value="Unassembled WGS sequence"/>
</dbReference>
<evidence type="ECO:0000256" key="5">
    <source>
        <dbReference type="ARBA" id="ARBA00022824"/>
    </source>
</evidence>
<evidence type="ECO:0000256" key="3">
    <source>
        <dbReference type="ARBA" id="ARBA00022676"/>
    </source>
</evidence>
<comment type="subcellular location">
    <subcellularLocation>
        <location evidence="1">Endoplasmic reticulum</location>
    </subcellularLocation>
</comment>
<sequence>MIFVILGTQDKGFVRLLEEIDRLINDGVISDSVIAQIGHTKYYSENMKLMDFIGIDQFNDYIKSADLIITHGGVGAILNALLQHKKVIAVPRRVEFNEHENDHQIEIVQEFKNYGYIQGTLSVNGLKEEIMKNNEFTPKPYKANNQFFCDQLAEIIERI</sequence>
<evidence type="ECO:0000256" key="1">
    <source>
        <dbReference type="ARBA" id="ARBA00004240"/>
    </source>
</evidence>
<keyword evidence="3" id="KW-0328">Glycosyltransferase</keyword>
<proteinExistence type="inferred from homology"/>
<dbReference type="GO" id="GO:0006488">
    <property type="term" value="P:dolichol-linked oligosaccharide biosynthetic process"/>
    <property type="evidence" value="ECO:0007669"/>
    <property type="project" value="InterPro"/>
</dbReference>
<evidence type="ECO:0000313" key="7">
    <source>
        <dbReference type="EMBL" id="MXQ72979.1"/>
    </source>
</evidence>
<dbReference type="InterPro" id="IPR007235">
    <property type="entry name" value="Glyco_trans_28_C"/>
</dbReference>
<dbReference type="InterPro" id="IPR048097">
    <property type="entry name" value="Cps14G-like"/>
</dbReference>